<evidence type="ECO:0000256" key="1">
    <source>
        <dbReference type="SAM" id="MobiDB-lite"/>
    </source>
</evidence>
<protein>
    <submittedName>
        <fullName evidence="2">Uncharacterized protein</fullName>
    </submittedName>
</protein>
<sequence length="317" mass="33567">MYQKWSGSRSGSGSGSRPTGSGIGFLSRLPTFQPPSYYAAAAGLSPRTDSSTSKESHPEETTHAYNAPSGGPLSYPTADADAEDTGEPRRKRSLSRSLSRAMPGHHKEADARPREGSSRRQLAEIPLLETQLLPSLRDTIDRMTHPPGRTAQQDDGTRRRDDTESSDSVAAREEKARLVVSPQESRASRSPVVASGYVPTHASSSRGYASSNPATPAISNIPSPRVLGTPSLNANRSDIPLSPRAASKIPASPRIPTKSSLRLAPSGNDTLSPLPHSPLLSPAVDQSPGPSHRSSKKPTGVSDTSQSSRIPSQDPFA</sequence>
<feature type="compositionally biased region" description="Low complexity" evidence="1">
    <location>
        <begin position="1"/>
        <end position="20"/>
    </location>
</feature>
<name>A0A9P3LGC6_9APHY</name>
<proteinExistence type="predicted"/>
<dbReference type="Proteomes" id="UP000703269">
    <property type="component" value="Unassembled WGS sequence"/>
</dbReference>
<dbReference type="AlphaFoldDB" id="A0A9P3LGC6"/>
<keyword evidence="3" id="KW-1185">Reference proteome</keyword>
<feature type="compositionally biased region" description="Polar residues" evidence="1">
    <location>
        <begin position="301"/>
        <end position="311"/>
    </location>
</feature>
<organism evidence="2 3">
    <name type="scientific">Phanerochaete sordida</name>
    <dbReference type="NCBI Taxonomy" id="48140"/>
    <lineage>
        <taxon>Eukaryota</taxon>
        <taxon>Fungi</taxon>
        <taxon>Dikarya</taxon>
        <taxon>Basidiomycota</taxon>
        <taxon>Agaricomycotina</taxon>
        <taxon>Agaricomycetes</taxon>
        <taxon>Polyporales</taxon>
        <taxon>Phanerochaetaceae</taxon>
        <taxon>Phanerochaete</taxon>
    </lineage>
</organism>
<evidence type="ECO:0000313" key="3">
    <source>
        <dbReference type="Proteomes" id="UP000703269"/>
    </source>
</evidence>
<gene>
    <name evidence="2" type="ORF">PsYK624_097730</name>
</gene>
<feature type="compositionally biased region" description="Basic and acidic residues" evidence="1">
    <location>
        <begin position="52"/>
        <end position="62"/>
    </location>
</feature>
<feature type="compositionally biased region" description="Basic and acidic residues" evidence="1">
    <location>
        <begin position="105"/>
        <end position="122"/>
    </location>
</feature>
<feature type="compositionally biased region" description="Polar residues" evidence="1">
    <location>
        <begin position="201"/>
        <end position="222"/>
    </location>
</feature>
<comment type="caution">
    <text evidence="2">The sequence shown here is derived from an EMBL/GenBank/DDBJ whole genome shotgun (WGS) entry which is preliminary data.</text>
</comment>
<dbReference type="EMBL" id="BPQB01000033">
    <property type="protein sequence ID" value="GJE93613.1"/>
    <property type="molecule type" value="Genomic_DNA"/>
</dbReference>
<reference evidence="2 3" key="1">
    <citation type="submission" date="2021-08" db="EMBL/GenBank/DDBJ databases">
        <title>Draft Genome Sequence of Phanerochaete sordida strain YK-624.</title>
        <authorList>
            <person name="Mori T."/>
            <person name="Dohra H."/>
            <person name="Suzuki T."/>
            <person name="Kawagishi H."/>
            <person name="Hirai H."/>
        </authorList>
    </citation>
    <scope>NUCLEOTIDE SEQUENCE [LARGE SCALE GENOMIC DNA]</scope>
    <source>
        <strain evidence="2 3">YK-624</strain>
    </source>
</reference>
<dbReference type="OrthoDB" id="2758216at2759"/>
<evidence type="ECO:0000313" key="2">
    <source>
        <dbReference type="EMBL" id="GJE93613.1"/>
    </source>
</evidence>
<feature type="compositionally biased region" description="Low complexity" evidence="1">
    <location>
        <begin position="271"/>
        <end position="282"/>
    </location>
</feature>
<feature type="region of interest" description="Disordered" evidence="1">
    <location>
        <begin position="1"/>
        <end position="317"/>
    </location>
</feature>
<accession>A0A9P3LGC6</accession>